<dbReference type="EMBL" id="CP058952">
    <property type="protein sequence ID" value="QLI80133.1"/>
    <property type="molecule type" value="Genomic_DNA"/>
</dbReference>
<dbReference type="AlphaFoldDB" id="A0A7D5V8L4"/>
<evidence type="ECO:0000256" key="2">
    <source>
        <dbReference type="ARBA" id="ARBA00022723"/>
    </source>
</evidence>
<dbReference type="KEGG" id="cfon:HZU75_00475"/>
<name>A0A7D5V8L4_9NEIS</name>
<dbReference type="Pfam" id="PF05163">
    <property type="entry name" value="DinB"/>
    <property type="match status" value="1"/>
</dbReference>
<dbReference type="PANTHER" id="PTHR37302">
    <property type="entry name" value="SLR1116 PROTEIN"/>
    <property type="match status" value="1"/>
</dbReference>
<feature type="binding site" evidence="3">
    <location>
        <position position="133"/>
    </location>
    <ligand>
        <name>a divalent metal cation</name>
        <dbReference type="ChEBI" id="CHEBI:60240"/>
    </ligand>
</feature>
<dbReference type="Gene3D" id="1.20.120.450">
    <property type="entry name" value="dinb family like domain"/>
    <property type="match status" value="1"/>
</dbReference>
<dbReference type="SUPFAM" id="SSF109854">
    <property type="entry name" value="DinB/YfiT-like putative metalloenzymes"/>
    <property type="match status" value="1"/>
</dbReference>
<reference evidence="4 5" key="1">
    <citation type="journal article" date="2016" name="Int. J. Syst. Evol. Microbiol.">
        <title>Chitinibacter fontanus sp. nov., isolated from a spring.</title>
        <authorList>
            <person name="Sheu S.Y."/>
            <person name="Li Y.S."/>
            <person name="Young C.C."/>
            <person name="Chen W.M."/>
        </authorList>
    </citation>
    <scope>NUCLEOTIDE SEQUENCE [LARGE SCALE GENOMIC DNA]</scope>
    <source>
        <strain evidence="4 5">STM-7</strain>
    </source>
</reference>
<dbReference type="PANTHER" id="PTHR37302:SF1">
    <property type="entry name" value="PROTEIN DINB"/>
    <property type="match status" value="1"/>
</dbReference>
<dbReference type="RefSeq" id="WP_180307278.1">
    <property type="nucleotide sequence ID" value="NZ_CP058952.1"/>
</dbReference>
<proteinExistence type="inferred from homology"/>
<comment type="similarity">
    <text evidence="1">Belongs to the DinB family.</text>
</comment>
<keyword evidence="5" id="KW-1185">Reference proteome</keyword>
<dbReference type="InterPro" id="IPR007837">
    <property type="entry name" value="DinB"/>
</dbReference>
<evidence type="ECO:0000313" key="4">
    <source>
        <dbReference type="EMBL" id="QLI80133.1"/>
    </source>
</evidence>
<dbReference type="InterPro" id="IPR034660">
    <property type="entry name" value="DinB/YfiT-like"/>
</dbReference>
<protein>
    <submittedName>
        <fullName evidence="4">DinB family protein</fullName>
    </submittedName>
</protein>
<evidence type="ECO:0000313" key="5">
    <source>
        <dbReference type="Proteomes" id="UP000510822"/>
    </source>
</evidence>
<feature type="binding site" evidence="3">
    <location>
        <position position="45"/>
    </location>
    <ligand>
        <name>a divalent metal cation</name>
        <dbReference type="ChEBI" id="CHEBI:60240"/>
    </ligand>
</feature>
<evidence type="ECO:0000256" key="3">
    <source>
        <dbReference type="PIRSR" id="PIRSR607837-1"/>
    </source>
</evidence>
<dbReference type="Proteomes" id="UP000510822">
    <property type="component" value="Chromosome"/>
</dbReference>
<keyword evidence="2 3" id="KW-0479">Metal-binding</keyword>
<organism evidence="4 5">
    <name type="scientific">Chitinibacter fontanus</name>
    <dbReference type="NCBI Taxonomy" id="1737446"/>
    <lineage>
        <taxon>Bacteria</taxon>
        <taxon>Pseudomonadati</taxon>
        <taxon>Pseudomonadota</taxon>
        <taxon>Betaproteobacteria</taxon>
        <taxon>Neisseriales</taxon>
        <taxon>Chitinibacteraceae</taxon>
        <taxon>Chitinibacter</taxon>
    </lineage>
</organism>
<sequence length="164" mass="18786">MPATLFRTLFEHKAWANQDLLTQLITHQQPDHAKSWRLATRLMNHLNIVDQIFIAHLTGKTHSFTATNTPETPDLLELQSRTMQTDQQLISLVSTQPATFFEQRIEFVFTDGKHGSMTAAEILMHLITHGSYHRGQIGRVIYDSNAKISPDILTGFLHRNRELN</sequence>
<accession>A0A7D5V8L4</accession>
<dbReference type="GO" id="GO:0046872">
    <property type="term" value="F:metal ion binding"/>
    <property type="evidence" value="ECO:0007669"/>
    <property type="project" value="UniProtKB-KW"/>
</dbReference>
<evidence type="ECO:0000256" key="1">
    <source>
        <dbReference type="ARBA" id="ARBA00008635"/>
    </source>
</evidence>
<gene>
    <name evidence="4" type="ORF">HZU75_00475</name>
</gene>
<feature type="binding site" evidence="3">
    <location>
        <position position="129"/>
    </location>
    <ligand>
        <name>a divalent metal cation</name>
        <dbReference type="ChEBI" id="CHEBI:60240"/>
    </ligand>
</feature>